<dbReference type="OrthoDB" id="426210at2759"/>
<evidence type="ECO:0000313" key="2">
    <source>
        <dbReference type="Proteomes" id="UP000268014"/>
    </source>
</evidence>
<proteinExistence type="predicted"/>
<evidence type="ECO:0000313" key="1">
    <source>
        <dbReference type="EMBL" id="VDO27962.1"/>
    </source>
</evidence>
<sequence length="236" mass="26893">MTLPSVSTERFVLPYISPNNVLRYLRTLKPSLSHTRWDTTSFFKDYSNYLAAPFAHIFNISTLQGQIPAIWNNSFVTPIPKSATCNLVSHFRPSKKELLESVTKLNHIAPGQHGFLPRASTCTQLLSCTRYWIETLNSGKNVDIVSFNLSKAFNRVCHSLLLARLEKSVHRESHREACCRRYFLFYTCNSLDHLKTDNRINVAGFADDIKVAAIYALVERHEAQVALNKSVEKMLS</sequence>
<dbReference type="PANTHER" id="PTHR33332">
    <property type="entry name" value="REVERSE TRANSCRIPTASE DOMAIN-CONTAINING PROTEIN"/>
    <property type="match status" value="1"/>
</dbReference>
<reference evidence="3" key="1">
    <citation type="submission" date="2017-02" db="UniProtKB">
        <authorList>
            <consortium name="WormBaseParasite"/>
        </authorList>
    </citation>
    <scope>IDENTIFICATION</scope>
</reference>
<dbReference type="WBParaSite" id="HPLM_0000609801-mRNA-1">
    <property type="protein sequence ID" value="HPLM_0000609801-mRNA-1"/>
    <property type="gene ID" value="HPLM_0000609801"/>
</dbReference>
<dbReference type="Proteomes" id="UP000268014">
    <property type="component" value="Unassembled WGS sequence"/>
</dbReference>
<reference evidence="1 2" key="2">
    <citation type="submission" date="2018-11" db="EMBL/GenBank/DDBJ databases">
        <authorList>
            <consortium name="Pathogen Informatics"/>
        </authorList>
    </citation>
    <scope>NUCLEOTIDE SEQUENCE [LARGE SCALE GENOMIC DNA]</scope>
    <source>
        <strain evidence="1 2">MHpl1</strain>
    </source>
</reference>
<dbReference type="EMBL" id="UZAF01016437">
    <property type="protein sequence ID" value="VDO27962.1"/>
    <property type="molecule type" value="Genomic_DNA"/>
</dbReference>
<organism evidence="3">
    <name type="scientific">Haemonchus placei</name>
    <name type="common">Barber's pole worm</name>
    <dbReference type="NCBI Taxonomy" id="6290"/>
    <lineage>
        <taxon>Eukaryota</taxon>
        <taxon>Metazoa</taxon>
        <taxon>Ecdysozoa</taxon>
        <taxon>Nematoda</taxon>
        <taxon>Chromadorea</taxon>
        <taxon>Rhabditida</taxon>
        <taxon>Rhabditina</taxon>
        <taxon>Rhabditomorpha</taxon>
        <taxon>Strongyloidea</taxon>
        <taxon>Trichostrongylidae</taxon>
        <taxon>Haemonchus</taxon>
    </lineage>
</organism>
<keyword evidence="2" id="KW-1185">Reference proteome</keyword>
<gene>
    <name evidence="1" type="ORF">HPLM_LOCUS6090</name>
</gene>
<name>A0A0N4W7I7_HAEPC</name>
<accession>A0A0N4W7I7</accession>
<dbReference type="STRING" id="6290.A0A0N4W7I7"/>
<protein>
    <submittedName>
        <fullName evidence="3">Reverse transcriptase domain-containing protein</fullName>
    </submittedName>
</protein>
<evidence type="ECO:0000313" key="3">
    <source>
        <dbReference type="WBParaSite" id="HPLM_0000609801-mRNA-1"/>
    </source>
</evidence>
<dbReference type="AlphaFoldDB" id="A0A0N4W7I7"/>